<gene>
    <name evidence="1" type="ORF">ACFPQ6_00355</name>
</gene>
<reference evidence="2" key="1">
    <citation type="journal article" date="2019" name="Int. J. Syst. Evol. Microbiol.">
        <title>The Global Catalogue of Microorganisms (GCM) 10K type strain sequencing project: providing services to taxonomists for standard genome sequencing and annotation.</title>
        <authorList>
            <consortium name="The Broad Institute Genomics Platform"/>
            <consortium name="The Broad Institute Genome Sequencing Center for Infectious Disease"/>
            <person name="Wu L."/>
            <person name="Ma J."/>
        </authorList>
    </citation>
    <scope>NUCLEOTIDE SEQUENCE [LARGE SCALE GENOMIC DNA]</scope>
    <source>
        <strain evidence="2">CGMCC 1.15053</strain>
    </source>
</reference>
<name>A0ABW1DD93_9DEIO</name>
<protein>
    <submittedName>
        <fullName evidence="1">Uncharacterized protein</fullName>
    </submittedName>
</protein>
<dbReference type="Proteomes" id="UP001595979">
    <property type="component" value="Unassembled WGS sequence"/>
</dbReference>
<dbReference type="RefSeq" id="WP_380045076.1">
    <property type="nucleotide sequence ID" value="NZ_JBHSOH010000001.1"/>
</dbReference>
<sequence length="411" mass="41525">MPKTQTATPAFVTQLTLPRDGEAIDAGDINSPSTDLLGNTLYLYGLIAEQQRTIDELVKARGGITLTTPGQLLLEPGRTYTYADAIGIGRVDGYAGSVDLAALDVPAGVTLTFGPDPAPGASSTLTVTVAPEAVAGTYNITLTGTGPDGKSARTILPAVVAGQTQRSSFTFDTARTGSVDRAAGKTAATFVVAVQRQGNFADPINLSVTNLPAGITATWSKNPATGNGALEPMASVLTLTVGASVPAGTYNLNVRAEGGGVVRTQGVALAVTSAATGTDASYTLETVYDAGDPLVVNGATVYVNRTGGYTGPVTLSVGQQASGPVILVNGQPWTTTVAGNTARITADGASRGLSNSGVAPLPNSYSGSATYGLVRGEAVVGGVLMTRFAALQYRWGNKTYGAAGTSDVVTS</sequence>
<evidence type="ECO:0000313" key="1">
    <source>
        <dbReference type="EMBL" id="MFC5846747.1"/>
    </source>
</evidence>
<comment type="caution">
    <text evidence="1">The sequence shown here is derived from an EMBL/GenBank/DDBJ whole genome shotgun (WGS) entry which is preliminary data.</text>
</comment>
<organism evidence="1 2">
    <name type="scientific">Deinococcus petrolearius</name>
    <dbReference type="NCBI Taxonomy" id="1751295"/>
    <lineage>
        <taxon>Bacteria</taxon>
        <taxon>Thermotogati</taxon>
        <taxon>Deinococcota</taxon>
        <taxon>Deinococci</taxon>
        <taxon>Deinococcales</taxon>
        <taxon>Deinococcaceae</taxon>
        <taxon>Deinococcus</taxon>
    </lineage>
</organism>
<dbReference type="EMBL" id="JBHSOH010000001">
    <property type="protein sequence ID" value="MFC5846747.1"/>
    <property type="molecule type" value="Genomic_DNA"/>
</dbReference>
<accession>A0ABW1DD93</accession>
<proteinExistence type="predicted"/>
<keyword evidence="2" id="KW-1185">Reference proteome</keyword>
<evidence type="ECO:0000313" key="2">
    <source>
        <dbReference type="Proteomes" id="UP001595979"/>
    </source>
</evidence>